<dbReference type="Pfam" id="PF03279">
    <property type="entry name" value="Lip_A_acyltrans"/>
    <property type="match status" value="1"/>
</dbReference>
<evidence type="ECO:0000256" key="4">
    <source>
        <dbReference type="ARBA" id="ARBA00022679"/>
    </source>
</evidence>
<dbReference type="InterPro" id="IPR004960">
    <property type="entry name" value="LipA_acyltrans"/>
</dbReference>
<evidence type="ECO:0000256" key="1">
    <source>
        <dbReference type="ARBA" id="ARBA00004533"/>
    </source>
</evidence>
<evidence type="ECO:0000313" key="9">
    <source>
        <dbReference type="Proteomes" id="UP000184130"/>
    </source>
</evidence>
<dbReference type="Proteomes" id="UP000184130">
    <property type="component" value="Unassembled WGS sequence"/>
</dbReference>
<keyword evidence="5 7" id="KW-0472">Membrane</keyword>
<dbReference type="PANTHER" id="PTHR30606">
    <property type="entry name" value="LIPID A BIOSYNTHESIS LAUROYL ACYLTRANSFERASE"/>
    <property type="match status" value="1"/>
</dbReference>
<keyword evidence="2" id="KW-1003">Cell membrane</keyword>
<keyword evidence="6" id="KW-0012">Acyltransferase</keyword>
<evidence type="ECO:0000256" key="2">
    <source>
        <dbReference type="ARBA" id="ARBA00022475"/>
    </source>
</evidence>
<evidence type="ECO:0000313" key="8">
    <source>
        <dbReference type="EMBL" id="SHK36930.1"/>
    </source>
</evidence>
<keyword evidence="7" id="KW-0812">Transmembrane</keyword>
<dbReference type="GO" id="GO:0016746">
    <property type="term" value="F:acyltransferase activity"/>
    <property type="evidence" value="ECO:0007669"/>
    <property type="project" value="UniProtKB-KW"/>
</dbReference>
<evidence type="ECO:0000256" key="3">
    <source>
        <dbReference type="ARBA" id="ARBA00022519"/>
    </source>
</evidence>
<dbReference type="GO" id="GO:0009247">
    <property type="term" value="P:glycolipid biosynthetic process"/>
    <property type="evidence" value="ECO:0007669"/>
    <property type="project" value="UniProtKB-ARBA"/>
</dbReference>
<evidence type="ECO:0000256" key="5">
    <source>
        <dbReference type="ARBA" id="ARBA00023136"/>
    </source>
</evidence>
<keyword evidence="4 8" id="KW-0808">Transferase</keyword>
<proteinExistence type="predicted"/>
<dbReference type="EMBL" id="FRBD01000002">
    <property type="protein sequence ID" value="SHK36930.1"/>
    <property type="molecule type" value="Genomic_DNA"/>
</dbReference>
<feature type="transmembrane region" description="Helical" evidence="7">
    <location>
        <begin position="6"/>
        <end position="32"/>
    </location>
</feature>
<gene>
    <name evidence="8" type="ORF">SAMN05216463_102155</name>
</gene>
<organism evidence="8 9">
    <name type="scientific">Xylanibacter ruminicola</name>
    <name type="common">Prevotella ruminicola</name>
    <dbReference type="NCBI Taxonomy" id="839"/>
    <lineage>
        <taxon>Bacteria</taxon>
        <taxon>Pseudomonadati</taxon>
        <taxon>Bacteroidota</taxon>
        <taxon>Bacteroidia</taxon>
        <taxon>Bacteroidales</taxon>
        <taxon>Prevotellaceae</taxon>
        <taxon>Xylanibacter</taxon>
    </lineage>
</organism>
<keyword evidence="3" id="KW-0997">Cell inner membrane</keyword>
<dbReference type="CDD" id="cd07984">
    <property type="entry name" value="LPLAT_LABLAT-like"/>
    <property type="match status" value="1"/>
</dbReference>
<reference evidence="8 9" key="1">
    <citation type="submission" date="2016-11" db="EMBL/GenBank/DDBJ databases">
        <authorList>
            <person name="Jaros S."/>
            <person name="Januszkiewicz K."/>
            <person name="Wedrychowicz H."/>
        </authorList>
    </citation>
    <scope>NUCLEOTIDE SEQUENCE [LARGE SCALE GENOMIC DNA]</scope>
    <source>
        <strain evidence="8 9">KHT3</strain>
    </source>
</reference>
<dbReference type="PANTHER" id="PTHR30606:SF10">
    <property type="entry name" value="PHOSPHATIDYLINOSITOL MANNOSIDE ACYLTRANSFERASE"/>
    <property type="match status" value="1"/>
</dbReference>
<evidence type="ECO:0000256" key="6">
    <source>
        <dbReference type="ARBA" id="ARBA00023315"/>
    </source>
</evidence>
<name>A0A1M6RWW3_XYLRU</name>
<accession>A0A1M6RWW3</accession>
<sequence length="308" mass="37565">MMYYIVFAIWYLFSLLPFWVLYLFSDFIYLILYKMLGYRVKVVRKNLTESFPEKSEKELREIESKFYHRLCDYFVELLKSMTMSDKEIRKRMVFKGTEIIEQCVADEQSIALYLGHTFNWEWVTSLPFRISDKMHCGQLYHALENPIIDKILLRQRQRWGAECIALVDILRKTIEYKKKNQLTIIGYIGDQVPHWNNIHHWCWFLNHDTPVMTGTERIAIKNHQAILYLELTQKKRGHYEAEFKLITRKPEQLKEFEATDIYYQMLEANIRRQPELWLWSHNRWKRTREEFNRRFKVVDGKVIQILED</sequence>
<keyword evidence="7" id="KW-1133">Transmembrane helix</keyword>
<evidence type="ECO:0000256" key="7">
    <source>
        <dbReference type="SAM" id="Phobius"/>
    </source>
</evidence>
<protein>
    <submittedName>
        <fullName evidence="8">KDO2-lipid IV(A) lauroyltransferase</fullName>
    </submittedName>
</protein>
<dbReference type="GO" id="GO:0005886">
    <property type="term" value="C:plasma membrane"/>
    <property type="evidence" value="ECO:0007669"/>
    <property type="project" value="UniProtKB-SubCell"/>
</dbReference>
<dbReference type="RefSeq" id="WP_317041750.1">
    <property type="nucleotide sequence ID" value="NZ_FRBD01000002.1"/>
</dbReference>
<dbReference type="AlphaFoldDB" id="A0A1M6RWW3"/>
<comment type="subcellular location">
    <subcellularLocation>
        <location evidence="1">Cell inner membrane</location>
    </subcellularLocation>
</comment>